<dbReference type="EMBL" id="CP009498">
    <property type="protein sequence ID" value="AKL98456.1"/>
    <property type="molecule type" value="Genomic_DNA"/>
</dbReference>
<name>A0A0G3WIJ5_9BACT</name>
<reference evidence="1 2" key="1">
    <citation type="submission" date="2014-09" db="EMBL/GenBank/DDBJ databases">
        <title>Complete genome sequence of Endomicrobium proavitum.</title>
        <authorList>
            <person name="Zheng H."/>
        </authorList>
    </citation>
    <scope>NUCLEOTIDE SEQUENCE [LARGE SCALE GENOMIC DNA]</scope>
    <source>
        <strain evidence="1 2">Rsa215</strain>
    </source>
</reference>
<protein>
    <submittedName>
        <fullName evidence="1">Uncharacterized protein</fullName>
    </submittedName>
</protein>
<accession>A0A0G3WIJ5</accession>
<dbReference type="Proteomes" id="UP000035337">
    <property type="component" value="Chromosome"/>
</dbReference>
<gene>
    <name evidence="1" type="ORF">Epro_1077</name>
</gene>
<evidence type="ECO:0000313" key="2">
    <source>
        <dbReference type="Proteomes" id="UP000035337"/>
    </source>
</evidence>
<dbReference type="KEGG" id="epo:Epro_1077"/>
<proteinExistence type="predicted"/>
<sequence>MKGATVIFIIDSRICAISIHAPVKGATSRREK</sequence>
<organism evidence="1 2">
    <name type="scientific">Endomicrobium proavitum</name>
    <dbReference type="NCBI Taxonomy" id="1408281"/>
    <lineage>
        <taxon>Bacteria</taxon>
        <taxon>Pseudomonadati</taxon>
        <taxon>Elusimicrobiota</taxon>
        <taxon>Endomicrobiia</taxon>
        <taxon>Endomicrobiales</taxon>
        <taxon>Endomicrobiaceae</taxon>
        <taxon>Endomicrobium</taxon>
    </lineage>
</organism>
<keyword evidence="2" id="KW-1185">Reference proteome</keyword>
<evidence type="ECO:0000313" key="1">
    <source>
        <dbReference type="EMBL" id="AKL98456.1"/>
    </source>
</evidence>
<dbReference type="AlphaFoldDB" id="A0A0G3WIJ5"/>